<reference evidence="1" key="1">
    <citation type="journal article" date="2021" name="Microb. Physiol.">
        <title>Proteogenomic Insights into the Physiology of Marine, Sulfate-Reducing, Filamentous Desulfonema limicola and Desulfonema magnum.</title>
        <authorList>
            <person name="Schnaars V."/>
            <person name="Wohlbrand L."/>
            <person name="Scheve S."/>
            <person name="Hinrichs C."/>
            <person name="Reinhardt R."/>
            <person name="Rabus R."/>
        </authorList>
    </citation>
    <scope>NUCLEOTIDE SEQUENCE</scope>
    <source>
        <strain evidence="1">4be13</strain>
    </source>
</reference>
<protein>
    <submittedName>
        <fullName evidence="1">Uncharacterized protein</fullName>
    </submittedName>
</protein>
<name>A0A975BPS4_9BACT</name>
<dbReference type="Proteomes" id="UP000663722">
    <property type="component" value="Chromosome"/>
</dbReference>
<keyword evidence="2" id="KW-1185">Reference proteome</keyword>
<dbReference type="AlphaFoldDB" id="A0A975BPS4"/>
<dbReference type="InterPro" id="IPR046578">
    <property type="entry name" value="DUF6638"/>
</dbReference>
<dbReference type="EMBL" id="CP061800">
    <property type="protein sequence ID" value="QTA88944.1"/>
    <property type="molecule type" value="Genomic_DNA"/>
</dbReference>
<evidence type="ECO:0000313" key="1">
    <source>
        <dbReference type="EMBL" id="QTA88944.1"/>
    </source>
</evidence>
<dbReference type="KEGG" id="dmm:dnm_049910"/>
<proteinExistence type="predicted"/>
<dbReference type="Pfam" id="PF20343">
    <property type="entry name" value="DUF6638"/>
    <property type="match status" value="1"/>
</dbReference>
<organism evidence="1 2">
    <name type="scientific">Desulfonema magnum</name>
    <dbReference type="NCBI Taxonomy" id="45655"/>
    <lineage>
        <taxon>Bacteria</taxon>
        <taxon>Pseudomonadati</taxon>
        <taxon>Thermodesulfobacteriota</taxon>
        <taxon>Desulfobacteria</taxon>
        <taxon>Desulfobacterales</taxon>
        <taxon>Desulfococcaceae</taxon>
        <taxon>Desulfonema</taxon>
    </lineage>
</organism>
<accession>A0A975BPS4</accession>
<sequence>MKTLRQEGLFGEGLVSINTPLLVNRYNACLEDIGIEPTRLRFFSIDGIGWSPEVAAEKRDNFYLSHGGANQFAIILTPKQYKKPVYFPFYSFTRNLMKKIFDEYMRQIVDITGQTAIWLDIDQELSHYLNPLDLLMVDSIVVHVFTVNDIIQAAEKQRELTRRFMSTDDWFDSELRGQIIESAKAHGDLRFRSVVIPDIPFNDTRCFYTMAFDGIYLFRDVLQHEKSMLILENEELIKEFGEDMGGIFSVSASVLPTRLIFEGLARFDMRYYHKNPDALDIKRECMFVDILSEHYPELRYDKLNMGQKKKFVRQLKHYLPKEFFELERLARQIRSGQVPRENLSYKMIKILMYPNPDLPLSVQDVLWQLITETEPLDIVSLYTYNKSRFFSLYEEWPRTKRNWAVELLRCHYVPRMSE</sequence>
<gene>
    <name evidence="1" type="ORF">dnm_049910</name>
</gene>
<evidence type="ECO:0000313" key="2">
    <source>
        <dbReference type="Proteomes" id="UP000663722"/>
    </source>
</evidence>